<organism evidence="1 2">
    <name type="scientific">Bizionia arctica</name>
    <dbReference type="NCBI Taxonomy" id="1495645"/>
    <lineage>
        <taxon>Bacteria</taxon>
        <taxon>Pseudomonadati</taxon>
        <taxon>Bacteroidota</taxon>
        <taxon>Flavobacteriia</taxon>
        <taxon>Flavobacteriales</taxon>
        <taxon>Flavobacteriaceae</taxon>
        <taxon>Bizionia</taxon>
    </lineage>
</organism>
<evidence type="ECO:0000313" key="1">
    <source>
        <dbReference type="EMBL" id="GGG45807.1"/>
    </source>
</evidence>
<gene>
    <name evidence="1" type="ORF">GCM10010976_16730</name>
</gene>
<evidence type="ECO:0000313" key="2">
    <source>
        <dbReference type="Proteomes" id="UP000625976"/>
    </source>
</evidence>
<keyword evidence="2" id="KW-1185">Reference proteome</keyword>
<reference evidence="1" key="2">
    <citation type="submission" date="2020-09" db="EMBL/GenBank/DDBJ databases">
        <authorList>
            <person name="Sun Q."/>
            <person name="Zhou Y."/>
        </authorList>
    </citation>
    <scope>NUCLEOTIDE SEQUENCE</scope>
    <source>
        <strain evidence="1">CGMCC 1.12751</strain>
    </source>
</reference>
<name>A0A917GH00_9FLAO</name>
<comment type="caution">
    <text evidence="1">The sequence shown here is derived from an EMBL/GenBank/DDBJ whole genome shotgun (WGS) entry which is preliminary data.</text>
</comment>
<dbReference type="AlphaFoldDB" id="A0A917GH00"/>
<dbReference type="Proteomes" id="UP000625976">
    <property type="component" value="Unassembled WGS sequence"/>
</dbReference>
<dbReference type="EMBL" id="BMFQ01000002">
    <property type="protein sequence ID" value="GGG45807.1"/>
    <property type="molecule type" value="Genomic_DNA"/>
</dbReference>
<protein>
    <submittedName>
        <fullName evidence="1">Uncharacterized protein</fullName>
    </submittedName>
</protein>
<sequence length="151" mass="17561">MVHKYEIKQELLSILKTGSSDTNLTIIKITSKNKKDIHWKETNEFKYKGEMYDVVKIEKTDSKTTLYYCIADSKERELLADLENQINKNKTTKNGKVRTVKVVVKIIPKEEINLTDKHSILLLQNKKIYSHCLSFYNSVKMDIESPPPNLV</sequence>
<proteinExistence type="predicted"/>
<reference evidence="1" key="1">
    <citation type="journal article" date="2014" name="Int. J. Syst. Evol. Microbiol.">
        <title>Complete genome sequence of Corynebacterium casei LMG S-19264T (=DSM 44701T), isolated from a smear-ripened cheese.</title>
        <authorList>
            <consortium name="US DOE Joint Genome Institute (JGI-PGF)"/>
            <person name="Walter F."/>
            <person name="Albersmeier A."/>
            <person name="Kalinowski J."/>
            <person name="Ruckert C."/>
        </authorList>
    </citation>
    <scope>NUCLEOTIDE SEQUENCE</scope>
    <source>
        <strain evidence="1">CGMCC 1.12751</strain>
    </source>
</reference>
<accession>A0A917GH00</accession>
<dbReference type="RefSeq" id="WP_188463775.1">
    <property type="nucleotide sequence ID" value="NZ_BMFQ01000002.1"/>
</dbReference>